<dbReference type="InterPro" id="IPR014991">
    <property type="entry name" value="DUF1840"/>
</dbReference>
<evidence type="ECO:0000256" key="1">
    <source>
        <dbReference type="SAM" id="MobiDB-lite"/>
    </source>
</evidence>
<dbReference type="AlphaFoldDB" id="A0A840BKT7"/>
<sequence>MAIITFKSPAAGDVIMFGKVARVLLEVIGKDPDDARGIVTVAQLPDAIAALRRAASEDKARAEAPPGDADEDDDAPRGMEGPVALWQRAAPLIELMQYALAEEQPVIWE</sequence>
<feature type="region of interest" description="Disordered" evidence="1">
    <location>
        <begin position="55"/>
        <end position="79"/>
    </location>
</feature>
<name>A0A840BKT7_9RHOO</name>
<protein>
    <recommendedName>
        <fullName evidence="4">DUF1840 domain-containing protein</fullName>
    </recommendedName>
</protein>
<evidence type="ECO:0008006" key="4">
    <source>
        <dbReference type="Google" id="ProtNLM"/>
    </source>
</evidence>
<organism evidence="2 3">
    <name type="scientific">Niveibacterium umoris</name>
    <dbReference type="NCBI Taxonomy" id="1193620"/>
    <lineage>
        <taxon>Bacteria</taxon>
        <taxon>Pseudomonadati</taxon>
        <taxon>Pseudomonadota</taxon>
        <taxon>Betaproteobacteria</taxon>
        <taxon>Rhodocyclales</taxon>
        <taxon>Rhodocyclaceae</taxon>
        <taxon>Niveibacterium</taxon>
    </lineage>
</organism>
<accession>A0A840BKT7</accession>
<comment type="caution">
    <text evidence="2">The sequence shown here is derived from an EMBL/GenBank/DDBJ whole genome shotgun (WGS) entry which is preliminary data.</text>
</comment>
<reference evidence="2 3" key="1">
    <citation type="submission" date="2020-08" db="EMBL/GenBank/DDBJ databases">
        <title>Genomic Encyclopedia of Type Strains, Phase IV (KMG-IV): sequencing the most valuable type-strain genomes for metagenomic binning, comparative biology and taxonomic classification.</title>
        <authorList>
            <person name="Goeker M."/>
        </authorList>
    </citation>
    <scope>NUCLEOTIDE SEQUENCE [LARGE SCALE GENOMIC DNA]</scope>
    <source>
        <strain evidence="2 3">DSM 106739</strain>
    </source>
</reference>
<proteinExistence type="predicted"/>
<dbReference type="Pfam" id="PF08895">
    <property type="entry name" value="DUF1840"/>
    <property type="match status" value="1"/>
</dbReference>
<evidence type="ECO:0000313" key="3">
    <source>
        <dbReference type="Proteomes" id="UP000561045"/>
    </source>
</evidence>
<keyword evidence="3" id="KW-1185">Reference proteome</keyword>
<gene>
    <name evidence="2" type="ORF">GGR36_002946</name>
</gene>
<dbReference type="EMBL" id="JACIET010000002">
    <property type="protein sequence ID" value="MBB4013600.1"/>
    <property type="molecule type" value="Genomic_DNA"/>
</dbReference>
<evidence type="ECO:0000313" key="2">
    <source>
        <dbReference type="EMBL" id="MBB4013600.1"/>
    </source>
</evidence>
<dbReference type="RefSeq" id="WP_183635481.1">
    <property type="nucleotide sequence ID" value="NZ_BAABLE010000005.1"/>
</dbReference>
<dbReference type="Proteomes" id="UP000561045">
    <property type="component" value="Unassembled WGS sequence"/>
</dbReference>